<organism evidence="1 3">
    <name type="scientific">Methylobacterium oxalidis</name>
    <dbReference type="NCBI Taxonomy" id="944322"/>
    <lineage>
        <taxon>Bacteria</taxon>
        <taxon>Pseudomonadati</taxon>
        <taxon>Pseudomonadota</taxon>
        <taxon>Alphaproteobacteria</taxon>
        <taxon>Hyphomicrobiales</taxon>
        <taxon>Methylobacteriaceae</taxon>
        <taxon>Methylobacterium</taxon>
    </lineage>
</organism>
<proteinExistence type="predicted"/>
<evidence type="ECO:0000313" key="4">
    <source>
        <dbReference type="Proteomes" id="UP001156856"/>
    </source>
</evidence>
<evidence type="ECO:0000313" key="1">
    <source>
        <dbReference type="EMBL" id="GEP07221.1"/>
    </source>
</evidence>
<evidence type="ECO:0008006" key="5">
    <source>
        <dbReference type="Google" id="ProtNLM"/>
    </source>
</evidence>
<dbReference type="Proteomes" id="UP001156856">
    <property type="component" value="Unassembled WGS sequence"/>
</dbReference>
<dbReference type="EMBL" id="BSPK01000114">
    <property type="protein sequence ID" value="GLS67629.1"/>
    <property type="molecule type" value="Genomic_DNA"/>
</dbReference>
<comment type="caution">
    <text evidence="1">The sequence shown here is derived from an EMBL/GenBank/DDBJ whole genome shotgun (WGS) entry which is preliminary data.</text>
</comment>
<reference evidence="2" key="1">
    <citation type="journal article" date="2014" name="Int. J. Syst. Evol. Microbiol.">
        <title>Complete genome of a new Firmicutes species belonging to the dominant human colonic microbiota ('Ruminococcus bicirculans') reveals two chromosomes and a selective capacity to utilize plant glucans.</title>
        <authorList>
            <consortium name="NISC Comparative Sequencing Program"/>
            <person name="Wegmann U."/>
            <person name="Louis P."/>
            <person name="Goesmann A."/>
            <person name="Henrissat B."/>
            <person name="Duncan S.H."/>
            <person name="Flint H.J."/>
        </authorList>
    </citation>
    <scope>NUCLEOTIDE SEQUENCE</scope>
    <source>
        <strain evidence="2">NBRC 107715</strain>
    </source>
</reference>
<evidence type="ECO:0000313" key="3">
    <source>
        <dbReference type="Proteomes" id="UP000321960"/>
    </source>
</evidence>
<protein>
    <recommendedName>
        <fullName evidence="5">MmcQ/YjbR family DNA-binding protein</fullName>
    </recommendedName>
</protein>
<gene>
    <name evidence="2" type="ORF">GCM10007888_60130</name>
    <name evidence="1" type="ORF">MOX02_52590</name>
</gene>
<name>A0A512JBE8_9HYPH</name>
<dbReference type="AlphaFoldDB" id="A0A512JBE8"/>
<dbReference type="Pfam" id="PF04237">
    <property type="entry name" value="YjbR"/>
    <property type="match status" value="1"/>
</dbReference>
<reference evidence="4" key="2">
    <citation type="journal article" date="2019" name="Int. J. Syst. Evol. Microbiol.">
        <title>The Global Catalogue of Microorganisms (GCM) 10K type strain sequencing project: providing services to taxonomists for standard genome sequencing and annotation.</title>
        <authorList>
            <consortium name="The Broad Institute Genomics Platform"/>
            <consortium name="The Broad Institute Genome Sequencing Center for Infectious Disease"/>
            <person name="Wu L."/>
            <person name="Ma J."/>
        </authorList>
    </citation>
    <scope>NUCLEOTIDE SEQUENCE [LARGE SCALE GENOMIC DNA]</scope>
    <source>
        <strain evidence="4">NBRC 107715</strain>
    </source>
</reference>
<sequence>MASRSSPPYRARKPSIWFEVARRAALALPGVEERVSPTGPVFRIGRRRLAWLDEDGVSLLVPIGADEGEMLSEAEPRTFSMAGQTGGCPLLRVHLAFVAEASLRRILEQAWRDRASKQLQLLAARASGGDPELSEAEEL</sequence>
<dbReference type="EMBL" id="BJZU01000141">
    <property type="protein sequence ID" value="GEP07221.1"/>
    <property type="molecule type" value="Genomic_DNA"/>
</dbReference>
<accession>A0A512JBE8</accession>
<reference evidence="2" key="4">
    <citation type="submission" date="2023-01" db="EMBL/GenBank/DDBJ databases">
        <title>Draft genome sequence of Methylobacterium oxalidis strain NBRC 107715.</title>
        <authorList>
            <person name="Sun Q."/>
            <person name="Mori K."/>
        </authorList>
    </citation>
    <scope>NUCLEOTIDE SEQUENCE</scope>
    <source>
        <strain evidence="2">NBRC 107715</strain>
    </source>
</reference>
<dbReference type="Proteomes" id="UP000321960">
    <property type="component" value="Unassembled WGS sequence"/>
</dbReference>
<reference evidence="1 3" key="3">
    <citation type="submission" date="2019-07" db="EMBL/GenBank/DDBJ databases">
        <title>Whole genome shotgun sequence of Methylobacterium oxalidis NBRC 107715.</title>
        <authorList>
            <person name="Hosoyama A."/>
            <person name="Uohara A."/>
            <person name="Ohji S."/>
            <person name="Ichikawa N."/>
        </authorList>
    </citation>
    <scope>NUCLEOTIDE SEQUENCE [LARGE SCALE GENOMIC DNA]</scope>
    <source>
        <strain evidence="1 3">NBRC 107715</strain>
    </source>
</reference>
<evidence type="ECO:0000313" key="2">
    <source>
        <dbReference type="EMBL" id="GLS67629.1"/>
    </source>
</evidence>
<keyword evidence="4" id="KW-1185">Reference proteome</keyword>
<dbReference type="InterPro" id="IPR058532">
    <property type="entry name" value="YjbR/MT2646/Rv2570-like"/>
</dbReference>